<dbReference type="InterPro" id="IPR004861">
    <property type="entry name" value="Siw14-like"/>
</dbReference>
<proteinExistence type="inferred from homology"/>
<comment type="catalytic activity">
    <reaction evidence="5">
        <text>3,5-bis(diphospho)-1D-myo-inositol 1,2,4,6-tetrakisphosphate + H2O = 3-diphospho-1D-myo-inositol 1,2,4,5,6-pentakisphosphate + phosphate + 2 H(+)</text>
        <dbReference type="Rhea" id="RHEA:56312"/>
        <dbReference type="ChEBI" id="CHEBI:15377"/>
        <dbReference type="ChEBI" id="CHEBI:15378"/>
        <dbReference type="ChEBI" id="CHEBI:43474"/>
        <dbReference type="ChEBI" id="CHEBI:140372"/>
        <dbReference type="ChEBI" id="CHEBI:140374"/>
        <dbReference type="EC" id="3.6.1.52"/>
    </reaction>
    <physiologicalReaction direction="left-to-right" evidence="5">
        <dbReference type="Rhea" id="RHEA:56313"/>
    </physiologicalReaction>
</comment>
<sequence>MCVILERGGDGKQAAEPGGGVLAPPPSNLSALNDLSIYRSGLPPSPPNFSVVEDLCIYRSGLPRPSNFPFLQTLNLRSIIYLCPEPYPEENREFLRLNNVKLFQFGIEGTKDPSGISRTAITEALRVLIDVRNHPVLIHCKRGKHRTGCLVGCLRKLQNWCLSSVLEEYKHFAGAKWRESDLRFIEEYDAPSIRHSLQSIIYRYTASTKRRLLCGEEERADKPARIARV</sequence>
<comment type="similarity">
    <text evidence="3">Belongs to the protein-tyrosine phosphatase family. Atypical dual-specificity phosphatase Siw14-like subfamily.</text>
</comment>
<keyword evidence="10" id="KW-1185">Reference proteome</keyword>
<organism evidence="9 10">
    <name type="scientific">Cuscuta epithymum</name>
    <dbReference type="NCBI Taxonomy" id="186058"/>
    <lineage>
        <taxon>Eukaryota</taxon>
        <taxon>Viridiplantae</taxon>
        <taxon>Streptophyta</taxon>
        <taxon>Embryophyta</taxon>
        <taxon>Tracheophyta</taxon>
        <taxon>Spermatophyta</taxon>
        <taxon>Magnoliopsida</taxon>
        <taxon>eudicotyledons</taxon>
        <taxon>Gunneridae</taxon>
        <taxon>Pentapetalae</taxon>
        <taxon>asterids</taxon>
        <taxon>lamiids</taxon>
        <taxon>Solanales</taxon>
        <taxon>Convolvulaceae</taxon>
        <taxon>Cuscuteae</taxon>
        <taxon>Cuscuta</taxon>
        <taxon>Cuscuta subgen. Cuscuta</taxon>
    </lineage>
</organism>
<dbReference type="PANTHER" id="PTHR31126:SF46">
    <property type="entry name" value="TYROSINE-PROTEIN PHOSPHATASE DSP5"/>
    <property type="match status" value="1"/>
</dbReference>
<evidence type="ECO:0000313" key="9">
    <source>
        <dbReference type="EMBL" id="CAH9091151.1"/>
    </source>
</evidence>
<evidence type="ECO:0000313" key="10">
    <source>
        <dbReference type="Proteomes" id="UP001152523"/>
    </source>
</evidence>
<comment type="catalytic activity">
    <reaction evidence="6">
        <text>1,5-bis(diphospho)-1D-myo-inositol 2,3,4,6-tetrakisphosphate + H2O = 1-diphospho-1D-myo-inositol 2,3,4,5,6-pentakisphosphate + phosphate + 2 H(+)</text>
        <dbReference type="Rhea" id="RHEA:79699"/>
        <dbReference type="ChEBI" id="CHEBI:15377"/>
        <dbReference type="ChEBI" id="CHEBI:15378"/>
        <dbReference type="ChEBI" id="CHEBI:43474"/>
        <dbReference type="ChEBI" id="CHEBI:74946"/>
        <dbReference type="ChEBI" id="CHEBI:77983"/>
        <dbReference type="EC" id="3.6.1.52"/>
    </reaction>
    <physiologicalReaction direction="left-to-right" evidence="6">
        <dbReference type="Rhea" id="RHEA:79700"/>
    </physiologicalReaction>
</comment>
<gene>
    <name evidence="9" type="ORF">CEPIT_LOCUS11579</name>
</gene>
<evidence type="ECO:0000256" key="4">
    <source>
        <dbReference type="ARBA" id="ARBA00047342"/>
    </source>
</evidence>
<dbReference type="PANTHER" id="PTHR31126">
    <property type="entry name" value="TYROSINE-PROTEIN PHOSPHATASE"/>
    <property type="match status" value="1"/>
</dbReference>
<feature type="domain" description="Tyrosine-protein phosphatase" evidence="8">
    <location>
        <begin position="48"/>
        <end position="197"/>
    </location>
</feature>
<evidence type="ECO:0000256" key="6">
    <source>
        <dbReference type="ARBA" id="ARBA00047927"/>
    </source>
</evidence>
<dbReference type="Gene3D" id="3.90.190.10">
    <property type="entry name" value="Protein tyrosine phosphatase superfamily"/>
    <property type="match status" value="1"/>
</dbReference>
<evidence type="ECO:0000256" key="2">
    <source>
        <dbReference type="ARBA" id="ARBA00022801"/>
    </source>
</evidence>
<dbReference type="InterPro" id="IPR016130">
    <property type="entry name" value="Tyr_Pase_AS"/>
</dbReference>
<dbReference type="GO" id="GO:0016791">
    <property type="term" value="F:phosphatase activity"/>
    <property type="evidence" value="ECO:0007669"/>
    <property type="project" value="InterPro"/>
</dbReference>
<dbReference type="InterPro" id="IPR029021">
    <property type="entry name" value="Prot-tyrosine_phosphatase-like"/>
</dbReference>
<evidence type="ECO:0000256" key="7">
    <source>
        <dbReference type="ARBA" id="ARBA00048424"/>
    </source>
</evidence>
<evidence type="ECO:0000256" key="1">
    <source>
        <dbReference type="ARBA" id="ARBA00012527"/>
    </source>
</evidence>
<dbReference type="GO" id="GO:0052847">
    <property type="term" value="F:inositol-1,5-bisdiphosphate-2,3,4,6-tetrakisphosphate 5-diphosphatase activity"/>
    <property type="evidence" value="ECO:0007669"/>
    <property type="project" value="UniProtKB-ARBA"/>
</dbReference>
<comment type="catalytic activity">
    <reaction evidence="7">
        <text>6-diphospho-1D-myo-inositol pentakisphosphate + H2O = 1D-myo-inositol hexakisphosphate + phosphate + H(+)</text>
        <dbReference type="Rhea" id="RHEA:79703"/>
        <dbReference type="ChEBI" id="CHEBI:15377"/>
        <dbReference type="ChEBI" id="CHEBI:15378"/>
        <dbReference type="ChEBI" id="CHEBI:43474"/>
        <dbReference type="ChEBI" id="CHEBI:58130"/>
        <dbReference type="ChEBI" id="CHEBI:230534"/>
        <dbReference type="EC" id="3.6.1.52"/>
    </reaction>
    <physiologicalReaction direction="left-to-right" evidence="7">
        <dbReference type="Rhea" id="RHEA:79704"/>
    </physiologicalReaction>
</comment>
<accession>A0AAV0D656</accession>
<dbReference type="PRINTS" id="PR01911">
    <property type="entry name" value="PFDSPHPHTASE"/>
</dbReference>
<dbReference type="PROSITE" id="PS50054">
    <property type="entry name" value="TYR_PHOSPHATASE_DUAL"/>
    <property type="match status" value="1"/>
</dbReference>
<dbReference type="InterPro" id="IPR020422">
    <property type="entry name" value="TYR_PHOSPHATASE_DUAL_dom"/>
</dbReference>
<keyword evidence="2" id="KW-0378">Hydrolase</keyword>
<dbReference type="GO" id="GO:0052845">
    <property type="term" value="F:inositol-5-diphosphate-1,2,3,4,6-pentakisphosphate diphosphatase activity"/>
    <property type="evidence" value="ECO:0007669"/>
    <property type="project" value="UniProtKB-ARBA"/>
</dbReference>
<dbReference type="EC" id="3.6.1.52" evidence="1"/>
<dbReference type="FunFam" id="3.90.190.10:FF:000024">
    <property type="entry name" value="probable tyrosine-protein phosphatase At1g05000"/>
    <property type="match status" value="1"/>
</dbReference>
<dbReference type="GO" id="GO:0005737">
    <property type="term" value="C:cytoplasm"/>
    <property type="evidence" value="ECO:0007669"/>
    <property type="project" value="TreeGrafter"/>
</dbReference>
<protein>
    <recommendedName>
        <fullName evidence="1">diphosphoinositol-polyphosphate diphosphatase</fullName>
        <ecNumber evidence="1">3.6.1.52</ecNumber>
    </recommendedName>
</protein>
<dbReference type="InterPro" id="IPR020428">
    <property type="entry name" value="PFA-DSPs"/>
</dbReference>
<comment type="catalytic activity">
    <reaction evidence="4">
        <text>5-diphospho-1D-myo-inositol 1,2,3,4,6-pentakisphosphate + H2O = 1D-myo-inositol hexakisphosphate + phosphate + H(+)</text>
        <dbReference type="Rhea" id="RHEA:22384"/>
        <dbReference type="ChEBI" id="CHEBI:15377"/>
        <dbReference type="ChEBI" id="CHEBI:15378"/>
        <dbReference type="ChEBI" id="CHEBI:43474"/>
        <dbReference type="ChEBI" id="CHEBI:58130"/>
        <dbReference type="ChEBI" id="CHEBI:58628"/>
        <dbReference type="EC" id="3.6.1.52"/>
    </reaction>
    <physiologicalReaction direction="left-to-right" evidence="4">
        <dbReference type="Rhea" id="RHEA:22385"/>
    </physiologicalReaction>
</comment>
<name>A0AAV0D656_9ASTE</name>
<dbReference type="Pfam" id="PF03162">
    <property type="entry name" value="Y_phosphatase2"/>
    <property type="match status" value="1"/>
</dbReference>
<dbReference type="EMBL" id="CAMAPF010000066">
    <property type="protein sequence ID" value="CAH9091151.1"/>
    <property type="molecule type" value="Genomic_DNA"/>
</dbReference>
<reference evidence="9" key="1">
    <citation type="submission" date="2022-07" db="EMBL/GenBank/DDBJ databases">
        <authorList>
            <person name="Macas J."/>
            <person name="Novak P."/>
            <person name="Neumann P."/>
        </authorList>
    </citation>
    <scope>NUCLEOTIDE SEQUENCE</scope>
</reference>
<dbReference type="PROSITE" id="PS00383">
    <property type="entry name" value="TYR_PHOSPHATASE_1"/>
    <property type="match status" value="1"/>
</dbReference>
<comment type="caution">
    <text evidence="9">The sequence shown here is derived from an EMBL/GenBank/DDBJ whole genome shotgun (WGS) entry which is preliminary data.</text>
</comment>
<dbReference type="AlphaFoldDB" id="A0AAV0D656"/>
<evidence type="ECO:0000256" key="3">
    <source>
        <dbReference type="ARBA" id="ARBA00044949"/>
    </source>
</evidence>
<evidence type="ECO:0000259" key="8">
    <source>
        <dbReference type="PROSITE" id="PS50054"/>
    </source>
</evidence>
<dbReference type="Proteomes" id="UP001152523">
    <property type="component" value="Unassembled WGS sequence"/>
</dbReference>
<dbReference type="SUPFAM" id="SSF52799">
    <property type="entry name" value="(Phosphotyrosine protein) phosphatases II"/>
    <property type="match status" value="1"/>
</dbReference>
<evidence type="ECO:0000256" key="5">
    <source>
        <dbReference type="ARBA" id="ARBA00047562"/>
    </source>
</evidence>